<keyword evidence="2 10" id="KW-0028">Amino-acid biosynthesis</keyword>
<dbReference type="Pfam" id="PF00667">
    <property type="entry name" value="FAD_binding_1"/>
    <property type="match status" value="1"/>
</dbReference>
<keyword evidence="4 10" id="KW-0288">FMN</keyword>
<dbReference type="GO" id="GO:0004783">
    <property type="term" value="F:sulfite reductase (NADPH) activity"/>
    <property type="evidence" value="ECO:0007669"/>
    <property type="project" value="UniProtKB-EC"/>
</dbReference>
<keyword evidence="6 10" id="KW-0521">NADP</keyword>
<keyword evidence="14" id="KW-1185">Reference proteome</keyword>
<dbReference type="Gene3D" id="1.20.990.10">
    <property type="entry name" value="NADPH-cytochrome p450 Reductase, Chain A, domain 3"/>
    <property type="match status" value="1"/>
</dbReference>
<keyword evidence="9 10" id="KW-0198">Cysteine biosynthesis</keyword>
<dbReference type="SUPFAM" id="SSF52343">
    <property type="entry name" value="Ferredoxin reductase-like, C-terminal NADP-linked domain"/>
    <property type="match status" value="1"/>
</dbReference>
<comment type="catalytic activity">
    <reaction evidence="10">
        <text>hydrogen sulfide + 3 NADP(+) + 3 H2O = sulfite + 3 NADPH + 4 H(+)</text>
        <dbReference type="Rhea" id="RHEA:13801"/>
        <dbReference type="ChEBI" id="CHEBI:15377"/>
        <dbReference type="ChEBI" id="CHEBI:15378"/>
        <dbReference type="ChEBI" id="CHEBI:17359"/>
        <dbReference type="ChEBI" id="CHEBI:29919"/>
        <dbReference type="ChEBI" id="CHEBI:57783"/>
        <dbReference type="ChEBI" id="CHEBI:58349"/>
        <dbReference type="EC" id="1.8.1.2"/>
    </reaction>
</comment>
<dbReference type="PROSITE" id="PS50902">
    <property type="entry name" value="FLAVODOXIN_LIKE"/>
    <property type="match status" value="1"/>
</dbReference>
<evidence type="ECO:0000256" key="8">
    <source>
        <dbReference type="ARBA" id="ARBA00023002"/>
    </source>
</evidence>
<evidence type="ECO:0000256" key="5">
    <source>
        <dbReference type="ARBA" id="ARBA00022827"/>
    </source>
</evidence>
<evidence type="ECO:0000256" key="3">
    <source>
        <dbReference type="ARBA" id="ARBA00022630"/>
    </source>
</evidence>
<comment type="cofactor">
    <cofactor evidence="10">
        <name>FAD</name>
        <dbReference type="ChEBI" id="CHEBI:57692"/>
    </cofactor>
    <text evidence="10">Binds 1 FAD per subunit.</text>
</comment>
<dbReference type="NCBIfam" id="TIGR01931">
    <property type="entry name" value="cysJ"/>
    <property type="match status" value="1"/>
</dbReference>
<protein>
    <recommendedName>
        <fullName evidence="10">Sulfite reductase [NADPH] flavoprotein alpha-component</fullName>
        <shortName evidence="10">SiR-FP</shortName>
        <ecNumber evidence="10">1.8.1.2</ecNumber>
    </recommendedName>
</protein>
<keyword evidence="8 10" id="KW-0560">Oxidoreductase</keyword>
<evidence type="ECO:0000313" key="13">
    <source>
        <dbReference type="EMBL" id="MCH8616091.1"/>
    </source>
</evidence>
<feature type="domain" description="Flavodoxin-like" evidence="11">
    <location>
        <begin position="86"/>
        <end position="224"/>
    </location>
</feature>
<reference evidence="13 14" key="1">
    <citation type="submission" date="2022-03" db="EMBL/GenBank/DDBJ databases">
        <authorList>
            <person name="Jo J.-H."/>
            <person name="Im W.-T."/>
        </authorList>
    </citation>
    <scope>NUCLEOTIDE SEQUENCE [LARGE SCALE GENOMIC DNA]</scope>
    <source>
        <strain evidence="13 14">SM33</strain>
    </source>
</reference>
<dbReference type="PANTHER" id="PTHR19384:SF128">
    <property type="entry name" value="NADPH OXIDOREDUCTASE A"/>
    <property type="match status" value="1"/>
</dbReference>
<dbReference type="InterPro" id="IPR023173">
    <property type="entry name" value="NADPH_Cyt_P450_Rdtase_alpha"/>
</dbReference>
<dbReference type="PROSITE" id="PS51384">
    <property type="entry name" value="FAD_FR"/>
    <property type="match status" value="1"/>
</dbReference>
<dbReference type="PRINTS" id="PR00369">
    <property type="entry name" value="FLAVODOXIN"/>
</dbReference>
<dbReference type="SUPFAM" id="SSF63380">
    <property type="entry name" value="Riboflavin synthase domain-like"/>
    <property type="match status" value="1"/>
</dbReference>
<dbReference type="InterPro" id="IPR029039">
    <property type="entry name" value="Flavoprotein-like_sf"/>
</dbReference>
<dbReference type="InterPro" id="IPR001433">
    <property type="entry name" value="OxRdtase_FAD/NAD-bd"/>
</dbReference>
<evidence type="ECO:0000256" key="2">
    <source>
        <dbReference type="ARBA" id="ARBA00022605"/>
    </source>
</evidence>
<dbReference type="InterPro" id="IPR008254">
    <property type="entry name" value="Flavodoxin/NO_synth"/>
</dbReference>
<evidence type="ECO:0000256" key="10">
    <source>
        <dbReference type="PIRNR" id="PIRNR000207"/>
    </source>
</evidence>
<keyword evidence="5 10" id="KW-0274">FAD</keyword>
<comment type="cofactor">
    <cofactor evidence="10">
        <name>FMN</name>
        <dbReference type="ChEBI" id="CHEBI:58210"/>
    </cofactor>
    <text evidence="10">Binds 1 FMN per subunit.</text>
</comment>
<dbReference type="RefSeq" id="WP_241446911.1">
    <property type="nucleotide sequence ID" value="NZ_JAKZHW010000001.1"/>
</dbReference>
<dbReference type="Pfam" id="PF00175">
    <property type="entry name" value="NAD_binding_1"/>
    <property type="match status" value="1"/>
</dbReference>
<dbReference type="InterPro" id="IPR010199">
    <property type="entry name" value="CysJ"/>
</dbReference>
<dbReference type="PRINTS" id="PR00371">
    <property type="entry name" value="FPNCR"/>
</dbReference>
<dbReference type="EMBL" id="JAKZHW010000001">
    <property type="protein sequence ID" value="MCH8616091.1"/>
    <property type="molecule type" value="Genomic_DNA"/>
</dbReference>
<evidence type="ECO:0000259" key="11">
    <source>
        <dbReference type="PROSITE" id="PS50902"/>
    </source>
</evidence>
<dbReference type="PANTHER" id="PTHR19384">
    <property type="entry name" value="NITRIC OXIDE SYNTHASE-RELATED"/>
    <property type="match status" value="1"/>
</dbReference>
<sequence length="623" mass="68544">MKKTEAANGSSDRLGSDWSKAMTVQLPLHEGALSLEQWRLVEGLAQTLTPEQARWISGYFAGLDAGLMRAGGTAIAPLQAPQGRTLTILYGTETGNSRDLAKALAASATERGLAPKVSDLSDYKVRQLKDEEDVLFIISTYGEGDPPQPSVAFFEFLEGPRAPKLDGVRFSVLALGDSTYEKYCEAGKRIDQRFEELGATRLSPRVDCDIDYDESAAGWSQSIVELLAADLVTVAAPTVAASARVSTATPAKHDKRNPFSARVLENIQIVGRHSTKETRHVELDLSDSGLTYQPGDSLGFTASNDPRVVEELLEATGLAADAQVTVKDAELPLADALAERFEITIGSPRFIEQWANLTGARELEALTGPEVAAERVKFLYEHHIVDIIRRFPVKGVEAASLLAGLRPLQPRLYSLASSQALVGDEAHLTVAPVRYELHGTARGGVATTQIADRLDMGSAIPVYVQENPHFRLPGDDVPIVMVGPGTGVAPFRAFLQEREARAAAGRSWLFFGERNFRSDFLYQVEWQKWLEEGVLSRLDVAFSRDAGAKTYVQHRMQEQSRDLFAWLEEGAHFYVCGDEKAMARDVHEALIQVVERESGRSREAAEDYVRNLAAEHRYQRDVY</sequence>
<dbReference type="Proteomes" id="UP001203058">
    <property type="component" value="Unassembled WGS sequence"/>
</dbReference>
<keyword evidence="3 10" id="KW-0285">Flavoprotein</keyword>
<evidence type="ECO:0000256" key="7">
    <source>
        <dbReference type="ARBA" id="ARBA00022982"/>
    </source>
</evidence>
<dbReference type="InterPro" id="IPR039261">
    <property type="entry name" value="FNR_nucleotide-bd"/>
</dbReference>
<evidence type="ECO:0000256" key="1">
    <source>
        <dbReference type="ARBA" id="ARBA00022448"/>
    </source>
</evidence>
<evidence type="ECO:0000256" key="4">
    <source>
        <dbReference type="ARBA" id="ARBA00022643"/>
    </source>
</evidence>
<proteinExistence type="predicted"/>
<accession>A0ABS9VMA1</accession>
<dbReference type="InterPro" id="IPR001094">
    <property type="entry name" value="Flavdoxin-like"/>
</dbReference>
<comment type="caution">
    <text evidence="13">The sequence shown here is derived from an EMBL/GenBank/DDBJ whole genome shotgun (WGS) entry which is preliminary data.</text>
</comment>
<dbReference type="PIRSF" id="PIRSF000207">
    <property type="entry name" value="SiR-FP_CysJ"/>
    <property type="match status" value="1"/>
</dbReference>
<dbReference type="InterPro" id="IPR003097">
    <property type="entry name" value="CysJ-like_FAD-binding"/>
</dbReference>
<dbReference type="Gene3D" id="3.40.50.80">
    <property type="entry name" value="Nucleotide-binding domain of ferredoxin-NADP reductase (FNR) module"/>
    <property type="match status" value="1"/>
</dbReference>
<dbReference type="Gene3D" id="2.40.30.10">
    <property type="entry name" value="Translation factors"/>
    <property type="match status" value="1"/>
</dbReference>
<dbReference type="InterPro" id="IPR017927">
    <property type="entry name" value="FAD-bd_FR_type"/>
</dbReference>
<evidence type="ECO:0000256" key="6">
    <source>
        <dbReference type="ARBA" id="ARBA00022857"/>
    </source>
</evidence>
<gene>
    <name evidence="13" type="ORF">LZ016_08270</name>
</gene>
<comment type="function">
    <text evidence="10">Component of the sulfite reductase complex that catalyzes the 6-electron reduction of sulfite to sulfide. This is one of several activities required for the biosynthesis of L-cysteine from sulfate. The flavoprotein component catalyzes the electron flow from NADPH -&gt; FAD -&gt; FMN to the hemoprotein component.</text>
</comment>
<dbReference type="SUPFAM" id="SSF52218">
    <property type="entry name" value="Flavoproteins"/>
    <property type="match status" value="1"/>
</dbReference>
<comment type="pathway">
    <text evidence="10">Sulfur metabolism; hydrogen sulfide biosynthesis; hydrogen sulfide from sulfite (NADPH route): step 1/1.</text>
</comment>
<feature type="domain" description="FAD-binding FR-type" evidence="12">
    <location>
        <begin position="256"/>
        <end position="473"/>
    </location>
</feature>
<dbReference type="InterPro" id="IPR001709">
    <property type="entry name" value="Flavoprot_Pyr_Nucl_cyt_Rdtase"/>
</dbReference>
<evidence type="ECO:0000259" key="12">
    <source>
        <dbReference type="PROSITE" id="PS51384"/>
    </source>
</evidence>
<dbReference type="Gene3D" id="3.40.50.360">
    <property type="match status" value="1"/>
</dbReference>
<dbReference type="InterPro" id="IPR017938">
    <property type="entry name" value="Riboflavin_synthase-like_b-brl"/>
</dbReference>
<keyword evidence="1 10" id="KW-0813">Transport</keyword>
<keyword evidence="7 10" id="KW-0249">Electron transport</keyword>
<name>A0ABS9VMA1_9SPHN</name>
<dbReference type="Pfam" id="PF00258">
    <property type="entry name" value="Flavodoxin_1"/>
    <property type="match status" value="1"/>
</dbReference>
<dbReference type="EC" id="1.8.1.2" evidence="10"/>
<organism evidence="13 14">
    <name type="scientific">Sphingomonas telluris</name>
    <dbReference type="NCBI Taxonomy" id="2907998"/>
    <lineage>
        <taxon>Bacteria</taxon>
        <taxon>Pseudomonadati</taxon>
        <taxon>Pseudomonadota</taxon>
        <taxon>Alphaproteobacteria</taxon>
        <taxon>Sphingomonadales</taxon>
        <taxon>Sphingomonadaceae</taxon>
        <taxon>Sphingomonas</taxon>
    </lineage>
</organism>
<evidence type="ECO:0000256" key="9">
    <source>
        <dbReference type="ARBA" id="ARBA00023192"/>
    </source>
</evidence>
<evidence type="ECO:0000313" key="14">
    <source>
        <dbReference type="Proteomes" id="UP001203058"/>
    </source>
</evidence>
<comment type="subunit">
    <text evidence="10">Alpha(8)-beta(8). The alpha component is a flavoprotein, the beta component is a hemoprotein.</text>
</comment>
<dbReference type="CDD" id="cd06199">
    <property type="entry name" value="SiR"/>
    <property type="match status" value="1"/>
</dbReference>